<evidence type="ECO:0000256" key="6">
    <source>
        <dbReference type="ARBA" id="ARBA00022967"/>
    </source>
</evidence>
<sequence>MEGMTKLLHKRIRLRAALPREDALRLAARLRRFPAVMAVSANEKWVDLWHVGTIPTARVLMAAERAVRSAAEKTVTPTERLAEFRRDAVISLASFAAMELLRRGAPELFASVKVLRSLLVLAISRNFIKTGIGGLIEERQPNADTLTTTAVIASVLAGKPESSLMLLALSNGAEMLTSYAAEKARTHISGLLSLGQRDVWLVEKTPKGEVERKVPVEEVRPGDTIAVHAGEKIVIDGRVLRGNAAVTQASVTGESAPAMKKEGTPVYAGSVVEAGELVIAVEKVGSDTSLAHIVHLVEEAQTRRAPVQNFADQMANYLVPVSFLGAAIVYGATRDWGRVLNLLFIDFSCGLKLSTATAMSAAIAAAAKRGILVKGGNYIEALARTDTVVLDKTGTLTVGIPEITFIRTASGVTEKEMILLAASAEEHSVHPLAVAIQKYVEEKAWQAPQHRSSKTIVARGMLAEVPDFEGFTGGTIRVGSRRFLQENGVTDPEDLAASTSGKNVLFVARDTRLIGVIGIEDPIRPKMKKTLNQLRRCGVDEIVMLTGDSKAVAAEVARDMDVDSYHAEILPEDKSRYVNELKQRGTVMMVGDGINDAPALAFADVGVSLGGRQTDIAAESSAVTIHGEDPIRLVEALRLGRRTMHLVHQNFKATLLVNSSAMLLGALGAISPLAAAAIHNTATLAVVLNSCRILTPEGGMFARKMTK</sequence>
<dbReference type="GO" id="GO:0005524">
    <property type="term" value="F:ATP binding"/>
    <property type="evidence" value="ECO:0007669"/>
    <property type="project" value="UniProtKB-UniRule"/>
</dbReference>
<keyword evidence="6" id="KW-1278">Translocase</keyword>
<evidence type="ECO:0000259" key="12">
    <source>
        <dbReference type="Pfam" id="PF00122"/>
    </source>
</evidence>
<dbReference type="InterPro" id="IPR051014">
    <property type="entry name" value="Cation_Transport_ATPase_IB"/>
</dbReference>
<dbReference type="NCBIfam" id="TIGR01525">
    <property type="entry name" value="ATPase-IB_hvy"/>
    <property type="match status" value="1"/>
</dbReference>
<dbReference type="STRING" id="638302.HMPREF0908_1590"/>
<dbReference type="SFLD" id="SFLDF00027">
    <property type="entry name" value="p-type_atpase"/>
    <property type="match status" value="1"/>
</dbReference>
<dbReference type="InterPro" id="IPR027256">
    <property type="entry name" value="P-typ_ATPase_IB"/>
</dbReference>
<dbReference type="SUPFAM" id="SSF81665">
    <property type="entry name" value="Calcium ATPase, transmembrane domain M"/>
    <property type="match status" value="1"/>
</dbReference>
<dbReference type="Pfam" id="PF00122">
    <property type="entry name" value="E1-E2_ATPase"/>
    <property type="match status" value="1"/>
</dbReference>
<keyword evidence="13" id="KW-0378">Hydrolase</keyword>
<protein>
    <recommendedName>
        <fullName evidence="9">Cd(2+)-exporting ATPase</fullName>
        <ecNumber evidence="9">7.2.2.21</ecNumber>
    </recommendedName>
</protein>
<gene>
    <name evidence="13" type="primary">cadA</name>
    <name evidence="13" type="ORF">HMPREF0908_1590</name>
</gene>
<dbReference type="SFLD" id="SFLDG00002">
    <property type="entry name" value="C1.7:_P-type_atpase_like"/>
    <property type="match status" value="1"/>
</dbReference>
<keyword evidence="8" id="KW-0472">Membrane</keyword>
<organism evidence="13 14">
    <name type="scientific">Selenomonas flueggei ATCC 43531</name>
    <dbReference type="NCBI Taxonomy" id="638302"/>
    <lineage>
        <taxon>Bacteria</taxon>
        <taxon>Bacillati</taxon>
        <taxon>Bacillota</taxon>
        <taxon>Negativicutes</taxon>
        <taxon>Selenomonadales</taxon>
        <taxon>Selenomonadaceae</taxon>
        <taxon>Selenomonas</taxon>
    </lineage>
</organism>
<evidence type="ECO:0000256" key="4">
    <source>
        <dbReference type="ARBA" id="ARBA00022692"/>
    </source>
</evidence>
<feature type="domain" description="P-type ATPase A" evidence="12">
    <location>
        <begin position="207"/>
        <end position="298"/>
    </location>
</feature>
<dbReference type="PRINTS" id="PR00119">
    <property type="entry name" value="CATATPASE"/>
</dbReference>
<evidence type="ECO:0000256" key="9">
    <source>
        <dbReference type="ARBA" id="ARBA00039103"/>
    </source>
</evidence>
<comment type="catalytic activity">
    <reaction evidence="10">
        <text>Cd(2+)(in) + ATP + H2O = Cd(2+)(out) + ADP + phosphate + H(+)</text>
        <dbReference type="Rhea" id="RHEA:12132"/>
        <dbReference type="ChEBI" id="CHEBI:15377"/>
        <dbReference type="ChEBI" id="CHEBI:15378"/>
        <dbReference type="ChEBI" id="CHEBI:30616"/>
        <dbReference type="ChEBI" id="CHEBI:43474"/>
        <dbReference type="ChEBI" id="CHEBI:48775"/>
        <dbReference type="ChEBI" id="CHEBI:456216"/>
        <dbReference type="EC" id="7.2.2.21"/>
    </reaction>
</comment>
<dbReference type="InterPro" id="IPR001757">
    <property type="entry name" value="P_typ_ATPase"/>
</dbReference>
<dbReference type="EC" id="7.2.2.21" evidence="9"/>
<dbReference type="FunFam" id="2.70.150.10:FF:000002">
    <property type="entry name" value="Copper-transporting ATPase 1, putative"/>
    <property type="match status" value="1"/>
</dbReference>
<dbReference type="GO" id="GO:0046872">
    <property type="term" value="F:metal ion binding"/>
    <property type="evidence" value="ECO:0007669"/>
    <property type="project" value="UniProtKB-KW"/>
</dbReference>
<dbReference type="OrthoDB" id="9760802at2"/>
<dbReference type="InterPro" id="IPR023214">
    <property type="entry name" value="HAD_sf"/>
</dbReference>
<dbReference type="HOGENOM" id="CLU_001771_6_3_9"/>
<evidence type="ECO:0000256" key="7">
    <source>
        <dbReference type="ARBA" id="ARBA00022989"/>
    </source>
</evidence>
<dbReference type="PANTHER" id="PTHR48085:SF5">
    <property type="entry name" value="CADMIUM_ZINC-TRANSPORTING ATPASE HMA4-RELATED"/>
    <property type="match status" value="1"/>
</dbReference>
<keyword evidence="11" id="KW-0547">Nucleotide-binding</keyword>
<evidence type="ECO:0000256" key="11">
    <source>
        <dbReference type="RuleBase" id="RU362081"/>
    </source>
</evidence>
<keyword evidence="7" id="KW-1133">Transmembrane helix</keyword>
<reference evidence="13 14" key="1">
    <citation type="submission" date="2009-04" db="EMBL/GenBank/DDBJ databases">
        <authorList>
            <person name="Qin X."/>
            <person name="Bachman B."/>
            <person name="Battles P."/>
            <person name="Bell A."/>
            <person name="Bess C."/>
            <person name="Bickham C."/>
            <person name="Chaboub L."/>
            <person name="Chen D."/>
            <person name="Coyle M."/>
            <person name="Deiros D.R."/>
            <person name="Dinh H."/>
            <person name="Forbes L."/>
            <person name="Fowler G."/>
            <person name="Francisco L."/>
            <person name="Fu Q."/>
            <person name="Gubbala S."/>
            <person name="Hale W."/>
            <person name="Han Y."/>
            <person name="Hemphill L."/>
            <person name="Highlander S.K."/>
            <person name="Hirani K."/>
            <person name="Hogues M."/>
            <person name="Jackson L."/>
            <person name="Jakkamsetti A."/>
            <person name="Javaid M."/>
            <person name="Jiang H."/>
            <person name="Korchina V."/>
            <person name="Kovar C."/>
            <person name="Lara F."/>
            <person name="Lee S."/>
            <person name="Mata R."/>
            <person name="Mathew T."/>
            <person name="Moen C."/>
            <person name="Morales K."/>
            <person name="Munidasa M."/>
            <person name="Nazareth L."/>
            <person name="Ngo R."/>
            <person name="Nguyen L."/>
            <person name="Okwuonu G."/>
            <person name="Ongeri F."/>
            <person name="Patil S."/>
            <person name="Petrosino J."/>
            <person name="Pham C."/>
            <person name="Pham P."/>
            <person name="Pu L.-L."/>
            <person name="Puazo M."/>
            <person name="Raj R."/>
            <person name="Reid J."/>
            <person name="Rouhana J."/>
            <person name="Saada N."/>
            <person name="Shang Y."/>
            <person name="Simmons D."/>
            <person name="Thornton R."/>
            <person name="Warren J."/>
            <person name="Weissenberger G."/>
            <person name="Zhang J."/>
            <person name="Zhang L."/>
            <person name="Zhou C."/>
            <person name="Zhu D."/>
            <person name="Muzny D."/>
            <person name="Worley K."/>
            <person name="Gibbs R."/>
        </authorList>
    </citation>
    <scope>NUCLEOTIDE SEQUENCE [LARGE SCALE GENOMIC DNA]</scope>
    <source>
        <strain evidence="13 14">ATCC 43531</strain>
    </source>
</reference>
<evidence type="ECO:0000256" key="1">
    <source>
        <dbReference type="ARBA" id="ARBA00004651"/>
    </source>
</evidence>
<keyword evidence="11" id="KW-0067">ATP-binding</keyword>
<dbReference type="InterPro" id="IPR008250">
    <property type="entry name" value="ATPase_P-typ_transduc_dom_A_sf"/>
</dbReference>
<dbReference type="InterPro" id="IPR018303">
    <property type="entry name" value="ATPase_P-typ_P_site"/>
</dbReference>
<comment type="similarity">
    <text evidence="2 11">Belongs to the cation transport ATPase (P-type) (TC 3.A.3) family. Type IB subfamily.</text>
</comment>
<keyword evidence="5 11" id="KW-0479">Metal-binding</keyword>
<evidence type="ECO:0000256" key="5">
    <source>
        <dbReference type="ARBA" id="ARBA00022723"/>
    </source>
</evidence>
<evidence type="ECO:0000313" key="14">
    <source>
        <dbReference type="Proteomes" id="UP000005309"/>
    </source>
</evidence>
<dbReference type="SFLD" id="SFLDS00003">
    <property type="entry name" value="Haloacid_Dehalogenase"/>
    <property type="match status" value="1"/>
</dbReference>
<evidence type="ECO:0000256" key="2">
    <source>
        <dbReference type="ARBA" id="ARBA00006024"/>
    </source>
</evidence>
<name>C4V4Z6_9FIRM</name>
<dbReference type="InterPro" id="IPR059000">
    <property type="entry name" value="ATPase_P-type_domA"/>
</dbReference>
<dbReference type="SUPFAM" id="SSF56784">
    <property type="entry name" value="HAD-like"/>
    <property type="match status" value="1"/>
</dbReference>
<dbReference type="NCBIfam" id="TIGR01494">
    <property type="entry name" value="ATPase_P-type"/>
    <property type="match status" value="1"/>
</dbReference>
<keyword evidence="14" id="KW-1185">Reference proteome</keyword>
<dbReference type="Proteomes" id="UP000005309">
    <property type="component" value="Unassembled WGS sequence"/>
</dbReference>
<evidence type="ECO:0000256" key="10">
    <source>
        <dbReference type="ARBA" id="ARBA00049338"/>
    </source>
</evidence>
<keyword evidence="4" id="KW-0812">Transmembrane</keyword>
<dbReference type="EMBL" id="ACLA01000022">
    <property type="protein sequence ID" value="EEQ48044.1"/>
    <property type="molecule type" value="Genomic_DNA"/>
</dbReference>
<comment type="caution">
    <text evidence="13">The sequence shown here is derived from an EMBL/GenBank/DDBJ whole genome shotgun (WGS) entry which is preliminary data.</text>
</comment>
<dbReference type="SUPFAM" id="SSF81653">
    <property type="entry name" value="Calcium ATPase, transduction domain A"/>
    <property type="match status" value="1"/>
</dbReference>
<dbReference type="InterPro" id="IPR023298">
    <property type="entry name" value="ATPase_P-typ_TM_dom_sf"/>
</dbReference>
<dbReference type="InterPro" id="IPR023299">
    <property type="entry name" value="ATPase_P-typ_cyto_dom_N"/>
</dbReference>
<dbReference type="AlphaFoldDB" id="C4V4Z6"/>
<evidence type="ECO:0000313" key="13">
    <source>
        <dbReference type="EMBL" id="EEQ48044.1"/>
    </source>
</evidence>
<dbReference type="Gene3D" id="2.70.150.10">
    <property type="entry name" value="Calcium-transporting ATPase, cytoplasmic transduction domain A"/>
    <property type="match status" value="1"/>
</dbReference>
<comment type="subcellular location">
    <subcellularLocation>
        <location evidence="1">Cell membrane</location>
        <topology evidence="1">Multi-pass membrane protein</topology>
    </subcellularLocation>
</comment>
<proteinExistence type="inferred from homology"/>
<dbReference type="PROSITE" id="PS00154">
    <property type="entry name" value="ATPASE_E1_E2"/>
    <property type="match status" value="1"/>
</dbReference>
<dbReference type="GO" id="GO:0016887">
    <property type="term" value="F:ATP hydrolysis activity"/>
    <property type="evidence" value="ECO:0007669"/>
    <property type="project" value="InterPro"/>
</dbReference>
<dbReference type="GO" id="GO:0005886">
    <property type="term" value="C:plasma membrane"/>
    <property type="evidence" value="ECO:0007669"/>
    <property type="project" value="UniProtKB-SubCell"/>
</dbReference>
<dbReference type="GO" id="GO:0008551">
    <property type="term" value="F:P-type cadmium transporter activity"/>
    <property type="evidence" value="ECO:0007669"/>
    <property type="project" value="UniProtKB-EC"/>
</dbReference>
<dbReference type="Gene3D" id="3.40.50.1000">
    <property type="entry name" value="HAD superfamily/HAD-like"/>
    <property type="match status" value="1"/>
</dbReference>
<dbReference type="eggNOG" id="COG2217">
    <property type="taxonomic scope" value="Bacteria"/>
</dbReference>
<keyword evidence="11" id="KW-1003">Cell membrane</keyword>
<dbReference type="InterPro" id="IPR036412">
    <property type="entry name" value="HAD-like_sf"/>
</dbReference>
<dbReference type="PANTHER" id="PTHR48085">
    <property type="entry name" value="CADMIUM/ZINC-TRANSPORTING ATPASE HMA2-RELATED"/>
    <property type="match status" value="1"/>
</dbReference>
<evidence type="ECO:0000256" key="8">
    <source>
        <dbReference type="ARBA" id="ARBA00023136"/>
    </source>
</evidence>
<evidence type="ECO:0000256" key="3">
    <source>
        <dbReference type="ARBA" id="ARBA00022539"/>
    </source>
</evidence>
<dbReference type="RefSeq" id="WP_006690324.1">
    <property type="nucleotide sequence ID" value="NZ_GG694006.1"/>
</dbReference>
<dbReference type="Gene3D" id="3.40.1110.10">
    <property type="entry name" value="Calcium-transporting ATPase, cytoplasmic domain N"/>
    <property type="match status" value="1"/>
</dbReference>
<dbReference type="InterPro" id="IPR044492">
    <property type="entry name" value="P_typ_ATPase_HD_dom"/>
</dbReference>
<accession>C4V4Z6</accession>
<keyword evidence="3" id="KW-0104">Cadmium</keyword>
<dbReference type="Pfam" id="PF00702">
    <property type="entry name" value="Hydrolase"/>
    <property type="match status" value="1"/>
</dbReference>